<evidence type="ECO:0000313" key="2">
    <source>
        <dbReference type="Proteomes" id="UP001596237"/>
    </source>
</evidence>
<keyword evidence="2" id="KW-1185">Reference proteome</keyword>
<accession>A0ABW1WW05</accession>
<reference evidence="2" key="1">
    <citation type="journal article" date="2019" name="Int. J. Syst. Evol. Microbiol.">
        <title>The Global Catalogue of Microorganisms (GCM) 10K type strain sequencing project: providing services to taxonomists for standard genome sequencing and annotation.</title>
        <authorList>
            <consortium name="The Broad Institute Genomics Platform"/>
            <consortium name="The Broad Institute Genome Sequencing Center for Infectious Disease"/>
            <person name="Wu L."/>
            <person name="Ma J."/>
        </authorList>
    </citation>
    <scope>NUCLEOTIDE SEQUENCE [LARGE SCALE GENOMIC DNA]</scope>
    <source>
        <strain evidence="2">CCUG 36916</strain>
    </source>
</reference>
<protein>
    <submittedName>
        <fullName evidence="1">Uncharacterized protein</fullName>
    </submittedName>
</protein>
<proteinExistence type="predicted"/>
<dbReference type="RefSeq" id="WP_009865327.1">
    <property type="nucleotide sequence ID" value="NZ_JBHSTT010000085.1"/>
</dbReference>
<comment type="caution">
    <text evidence="1">The sequence shown here is derived from an EMBL/GenBank/DDBJ whole genome shotgun (WGS) entry which is preliminary data.</text>
</comment>
<gene>
    <name evidence="1" type="ORF">ACFQDP_21195</name>
</gene>
<evidence type="ECO:0000313" key="1">
    <source>
        <dbReference type="EMBL" id="MFC6391827.1"/>
    </source>
</evidence>
<dbReference type="Proteomes" id="UP001596237">
    <property type="component" value="Unassembled WGS sequence"/>
</dbReference>
<name>A0ABW1WW05_9HYPH</name>
<organism evidence="1 2">
    <name type="scientific">Methylorubrum zatmanii</name>
    <dbReference type="NCBI Taxonomy" id="29429"/>
    <lineage>
        <taxon>Bacteria</taxon>
        <taxon>Pseudomonadati</taxon>
        <taxon>Pseudomonadota</taxon>
        <taxon>Alphaproteobacteria</taxon>
        <taxon>Hyphomicrobiales</taxon>
        <taxon>Methylobacteriaceae</taxon>
        <taxon>Methylorubrum</taxon>
    </lineage>
</organism>
<dbReference type="EMBL" id="JBHSTT010000085">
    <property type="protein sequence ID" value="MFC6391827.1"/>
    <property type="molecule type" value="Genomic_DNA"/>
</dbReference>
<sequence>MAPLMPKQALARAGALLAGHGFHETARNERGDSLYYARGDGPERLRLSNHARTPKQRRLHPEVMTSLVIRAPKTEAQVAAMVEAALRDFAAGLARLADTGVAPKGPVGSGAKARS</sequence>